<proteinExistence type="predicted"/>
<sequence length="411" mass="44579">MKTLMGLSLAGVALLPLSVWAASTEYQDIERGRYISVLGDCAACHTADDSQPFSGGVALETPFGTLLAPNITPDPDTGLGHWRYEDFKAAMTEGIGKGGYHLYPAMPYPSYTLMPEKDIHDLWSYLQTVTPVENDVEANQLPFPFSIRQVMMGWNWLNFDEKTFEPDPEQSDEINRGAYLVESLGHCGTCHTPRNFMGGEGGDKFAGATIEGWYAPNITPNAHVGIGGWSEDELVEYLQTGGNRFDFASGPMADEVHHSSQHWTDDDLYAVARYLLSGAGLESDDWDREPPEPLSEDNAQVRAGSHIYFDRCSGCHTSDGGGEYGIFPQLASNPVVNGDNTSSLIRVVLAGSRPVATDAKPTAPAMPSFAWNLNDEEIASVLTFVRNSWGNAAAAVSPGDVADMREALAGE</sequence>
<evidence type="ECO:0000256" key="2">
    <source>
        <dbReference type="ARBA" id="ARBA00022448"/>
    </source>
</evidence>
<keyword evidence="8" id="KW-0249">Electron transport</keyword>
<dbReference type="SUPFAM" id="SSF46626">
    <property type="entry name" value="Cytochrome c"/>
    <property type="match status" value="3"/>
</dbReference>
<dbReference type="Proteomes" id="UP001645038">
    <property type="component" value="Unassembled WGS sequence"/>
</dbReference>
<evidence type="ECO:0000259" key="13">
    <source>
        <dbReference type="PROSITE" id="PS51007"/>
    </source>
</evidence>
<feature type="domain" description="Cytochrome c" evidence="13">
    <location>
        <begin position="299"/>
        <end position="389"/>
    </location>
</feature>
<evidence type="ECO:0000256" key="11">
    <source>
        <dbReference type="PROSITE-ProRule" id="PRU00433"/>
    </source>
</evidence>
<gene>
    <name evidence="14" type="ORF">EI547_08245</name>
</gene>
<keyword evidence="10" id="KW-0472">Membrane</keyword>
<keyword evidence="2" id="KW-0813">Transport</keyword>
<dbReference type="PIRSF" id="PIRSF000018">
    <property type="entry name" value="Mb_ADH_cyt_c"/>
    <property type="match status" value="1"/>
</dbReference>
<evidence type="ECO:0000313" key="15">
    <source>
        <dbReference type="Proteomes" id="UP001645038"/>
    </source>
</evidence>
<dbReference type="InterPro" id="IPR009056">
    <property type="entry name" value="Cyt_c-like_dom"/>
</dbReference>
<dbReference type="InterPro" id="IPR008168">
    <property type="entry name" value="Cyt_C_IC"/>
</dbReference>
<evidence type="ECO:0000256" key="1">
    <source>
        <dbReference type="ARBA" id="ARBA00004236"/>
    </source>
</evidence>
<dbReference type="PANTHER" id="PTHR35008:SF8">
    <property type="entry name" value="ALCOHOL DEHYDROGENASE CYTOCHROME C SUBUNIT"/>
    <property type="match status" value="1"/>
</dbReference>
<evidence type="ECO:0000256" key="5">
    <source>
        <dbReference type="ARBA" id="ARBA00022723"/>
    </source>
</evidence>
<keyword evidence="15" id="KW-1185">Reference proteome</keyword>
<keyword evidence="5 11" id="KW-0479">Metal-binding</keyword>
<feature type="signal peptide" evidence="12">
    <location>
        <begin position="1"/>
        <end position="21"/>
    </location>
</feature>
<protein>
    <submittedName>
        <fullName evidence="14">Cytochrome c</fullName>
    </submittedName>
</protein>
<keyword evidence="9 11" id="KW-0408">Iron</keyword>
<evidence type="ECO:0000256" key="10">
    <source>
        <dbReference type="ARBA" id="ARBA00023136"/>
    </source>
</evidence>
<evidence type="ECO:0000256" key="4">
    <source>
        <dbReference type="ARBA" id="ARBA00022617"/>
    </source>
</evidence>
<comment type="subcellular location">
    <subcellularLocation>
        <location evidence="1">Cell membrane</location>
    </subcellularLocation>
</comment>
<evidence type="ECO:0000313" key="14">
    <source>
        <dbReference type="EMBL" id="MBE0463446.1"/>
    </source>
</evidence>
<dbReference type="InterPro" id="IPR014353">
    <property type="entry name" value="Membr-bd_ADH_cyt_c"/>
</dbReference>
<feature type="domain" description="Cytochrome c" evidence="13">
    <location>
        <begin position="172"/>
        <end position="279"/>
    </location>
</feature>
<dbReference type="EMBL" id="RRZB01000016">
    <property type="protein sequence ID" value="MBE0463446.1"/>
    <property type="molecule type" value="Genomic_DNA"/>
</dbReference>
<feature type="chain" id="PRO_5046307901" evidence="12">
    <location>
        <begin position="22"/>
        <end position="411"/>
    </location>
</feature>
<evidence type="ECO:0000256" key="6">
    <source>
        <dbReference type="ARBA" id="ARBA00022729"/>
    </source>
</evidence>
<dbReference type="PANTHER" id="PTHR35008">
    <property type="entry name" value="BLL4482 PROTEIN-RELATED"/>
    <property type="match status" value="1"/>
</dbReference>
<dbReference type="Gene3D" id="1.10.760.10">
    <property type="entry name" value="Cytochrome c-like domain"/>
    <property type="match status" value="3"/>
</dbReference>
<evidence type="ECO:0000256" key="9">
    <source>
        <dbReference type="ARBA" id="ARBA00023004"/>
    </source>
</evidence>
<name>A0ABR9FXS2_9GAMM</name>
<evidence type="ECO:0000256" key="3">
    <source>
        <dbReference type="ARBA" id="ARBA00022475"/>
    </source>
</evidence>
<evidence type="ECO:0000256" key="7">
    <source>
        <dbReference type="ARBA" id="ARBA00022737"/>
    </source>
</evidence>
<keyword evidence="4 11" id="KW-0349">Heme</keyword>
<reference evidence="14 15" key="1">
    <citation type="submission" date="2020-07" db="EMBL/GenBank/DDBJ databases">
        <title>Halophilic bacteria isolated from french cheeses.</title>
        <authorList>
            <person name="Kothe C.I."/>
            <person name="Farah-Kraiem B."/>
            <person name="Renault P."/>
            <person name="Dridi B."/>
        </authorList>
    </citation>
    <scope>NUCLEOTIDE SEQUENCE [LARGE SCALE GENOMIC DNA]</scope>
    <source>
        <strain evidence="14 15">FME20</strain>
    </source>
</reference>
<keyword evidence="6 12" id="KW-0732">Signal</keyword>
<organism evidence="14 15">
    <name type="scientific">Halomonas colorata</name>
    <dbReference type="NCBI Taxonomy" id="2742615"/>
    <lineage>
        <taxon>Bacteria</taxon>
        <taxon>Pseudomonadati</taxon>
        <taxon>Pseudomonadota</taxon>
        <taxon>Gammaproteobacteria</taxon>
        <taxon>Oceanospirillales</taxon>
        <taxon>Halomonadaceae</taxon>
        <taxon>Halomonas</taxon>
    </lineage>
</organism>
<feature type="domain" description="Cytochrome c" evidence="13">
    <location>
        <begin position="27"/>
        <end position="130"/>
    </location>
</feature>
<dbReference type="RefSeq" id="WP_192537974.1">
    <property type="nucleotide sequence ID" value="NZ_JABUZA010000015.1"/>
</dbReference>
<comment type="caution">
    <text evidence="14">The sequence shown here is derived from an EMBL/GenBank/DDBJ whole genome shotgun (WGS) entry which is preliminary data.</text>
</comment>
<accession>A0ABR9FXS2</accession>
<evidence type="ECO:0000256" key="12">
    <source>
        <dbReference type="SAM" id="SignalP"/>
    </source>
</evidence>
<dbReference type="Pfam" id="PF00034">
    <property type="entry name" value="Cytochrom_C"/>
    <property type="match status" value="2"/>
</dbReference>
<keyword evidence="7" id="KW-0677">Repeat</keyword>
<keyword evidence="3" id="KW-1003">Cell membrane</keyword>
<dbReference type="PRINTS" id="PR00605">
    <property type="entry name" value="CYTCHROMECIC"/>
</dbReference>
<dbReference type="PROSITE" id="PS51007">
    <property type="entry name" value="CYTC"/>
    <property type="match status" value="3"/>
</dbReference>
<dbReference type="InterPro" id="IPR051459">
    <property type="entry name" value="Cytochrome_c-type_DH"/>
</dbReference>
<evidence type="ECO:0000256" key="8">
    <source>
        <dbReference type="ARBA" id="ARBA00022982"/>
    </source>
</evidence>
<dbReference type="InterPro" id="IPR036909">
    <property type="entry name" value="Cyt_c-like_dom_sf"/>
</dbReference>